<accession>A0ABP8Z522</accession>
<proteinExistence type="predicted"/>
<gene>
    <name evidence="1" type="ORF">GCM10023217_15620</name>
</gene>
<organism evidence="1 2">
    <name type="scientific">Gordonia alkaliphila</name>
    <dbReference type="NCBI Taxonomy" id="1053547"/>
    <lineage>
        <taxon>Bacteria</taxon>
        <taxon>Bacillati</taxon>
        <taxon>Actinomycetota</taxon>
        <taxon>Actinomycetes</taxon>
        <taxon>Mycobacteriales</taxon>
        <taxon>Gordoniaceae</taxon>
        <taxon>Gordonia</taxon>
    </lineage>
</organism>
<protein>
    <recommendedName>
        <fullName evidence="3">Transposase</fullName>
    </recommendedName>
</protein>
<dbReference type="Proteomes" id="UP001500822">
    <property type="component" value="Unassembled WGS sequence"/>
</dbReference>
<comment type="caution">
    <text evidence="1">The sequence shown here is derived from an EMBL/GenBank/DDBJ whole genome shotgun (WGS) entry which is preliminary data.</text>
</comment>
<name>A0ABP8Z522_9ACTN</name>
<evidence type="ECO:0000313" key="2">
    <source>
        <dbReference type="Proteomes" id="UP001500822"/>
    </source>
</evidence>
<evidence type="ECO:0000313" key="1">
    <source>
        <dbReference type="EMBL" id="GAA4746711.1"/>
    </source>
</evidence>
<keyword evidence="2" id="KW-1185">Reference proteome</keyword>
<dbReference type="EMBL" id="BAABIE010000006">
    <property type="protein sequence ID" value="GAA4746711.1"/>
    <property type="molecule type" value="Genomic_DNA"/>
</dbReference>
<sequence length="220" mass="23698">MGRDPSAAQAEGLPIKAIVRRTGVATSTGAGGIAVAGATDVPAAVEGSSVGAVEPQIRQQWKLDTRMPATVIAERIGWTNSLTIRKKRIRLIRPEYVGIDAADRIVRTPGESARLDVWFPATRIPTGHGQTAILPVLVITLTFSKFLAAMMIPSRQAGDILAGMWELIAGIGTVSSTLVWDRESPSGGRRRLTDPRRSLALWVRGPCWRRRGCSPLRATS</sequence>
<evidence type="ECO:0008006" key="3">
    <source>
        <dbReference type="Google" id="ProtNLM"/>
    </source>
</evidence>
<reference evidence="2" key="1">
    <citation type="journal article" date="2019" name="Int. J. Syst. Evol. Microbiol.">
        <title>The Global Catalogue of Microorganisms (GCM) 10K type strain sequencing project: providing services to taxonomists for standard genome sequencing and annotation.</title>
        <authorList>
            <consortium name="The Broad Institute Genomics Platform"/>
            <consortium name="The Broad Institute Genome Sequencing Center for Infectious Disease"/>
            <person name="Wu L."/>
            <person name="Ma J."/>
        </authorList>
    </citation>
    <scope>NUCLEOTIDE SEQUENCE [LARGE SCALE GENOMIC DNA]</scope>
    <source>
        <strain evidence="2">JCM 18077</strain>
    </source>
</reference>